<evidence type="ECO:0000256" key="9">
    <source>
        <dbReference type="SAM" id="Phobius"/>
    </source>
</evidence>
<reference evidence="12" key="3">
    <citation type="submission" date="2025-09" db="UniProtKB">
        <authorList>
            <consortium name="Ensembl"/>
        </authorList>
    </citation>
    <scope>IDENTIFICATION</scope>
    <source>
        <strain evidence="12">Hereford</strain>
    </source>
</reference>
<keyword evidence="4" id="KW-0130">Cell adhesion</keyword>
<evidence type="ECO:0000256" key="5">
    <source>
        <dbReference type="ARBA" id="ARBA00022989"/>
    </source>
</evidence>
<feature type="domain" description="Ig-like" evidence="11">
    <location>
        <begin position="295"/>
        <end position="392"/>
    </location>
</feature>
<dbReference type="InterPro" id="IPR003599">
    <property type="entry name" value="Ig_sub"/>
</dbReference>
<keyword evidence="6 9" id="KW-0472">Membrane</keyword>
<dbReference type="SUPFAM" id="SSF48726">
    <property type="entry name" value="Immunoglobulin"/>
    <property type="match status" value="4"/>
</dbReference>
<evidence type="ECO:0000256" key="2">
    <source>
        <dbReference type="ARBA" id="ARBA00022692"/>
    </source>
</evidence>
<dbReference type="InterPro" id="IPR003598">
    <property type="entry name" value="Ig_sub2"/>
</dbReference>
<dbReference type="GeneID" id="511180"/>
<dbReference type="GO" id="GO:0016020">
    <property type="term" value="C:membrane"/>
    <property type="evidence" value="ECO:0007669"/>
    <property type="project" value="UniProtKB-SubCell"/>
</dbReference>
<keyword evidence="3" id="KW-0430">Lectin</keyword>
<evidence type="ECO:0000313" key="13">
    <source>
        <dbReference type="Proteomes" id="UP000009136"/>
    </source>
</evidence>
<proteinExistence type="inferred from homology"/>
<reference evidence="12" key="1">
    <citation type="submission" date="2018-03" db="EMBL/GenBank/DDBJ databases">
        <title>ARS-UCD1.2.</title>
        <authorList>
            <person name="Rosen B.D."/>
            <person name="Bickhart D.M."/>
            <person name="Koren S."/>
            <person name="Schnabel R.D."/>
            <person name="Hall R."/>
            <person name="Zimin A."/>
            <person name="Dreischer C."/>
            <person name="Schultheiss S."/>
            <person name="Schroeder S.G."/>
            <person name="Elsik C.G."/>
            <person name="Couldrey C."/>
            <person name="Liu G.E."/>
            <person name="Van Tassell C.P."/>
            <person name="Phillippy A.M."/>
            <person name="Smith T.P.L."/>
            <person name="Medrano J.F."/>
        </authorList>
    </citation>
    <scope>NUCLEOTIDE SEQUENCE [LARGE SCALE GENOMIC DNA]</scope>
    <source>
        <strain evidence="12">Hereford</strain>
    </source>
</reference>
<dbReference type="PROSITE" id="PS50835">
    <property type="entry name" value="IG_LIKE"/>
    <property type="match status" value="2"/>
</dbReference>
<dbReference type="PANTHER" id="PTHR12035:SF42">
    <property type="entry name" value="IG-LIKE DOMAIN-CONTAINING PROTEIN"/>
    <property type="match status" value="1"/>
</dbReference>
<dbReference type="GO" id="GO:0030246">
    <property type="term" value="F:carbohydrate binding"/>
    <property type="evidence" value="ECO:0007669"/>
    <property type="project" value="UniProtKB-KW"/>
</dbReference>
<accession>A0AAA9TSH0</accession>
<comment type="similarity">
    <text evidence="7">Belongs to the immunoglobulin superfamily. SIGLEC (sialic acid binding Ig-like lectin) family.</text>
</comment>
<keyword evidence="13" id="KW-1185">Reference proteome</keyword>
<dbReference type="Proteomes" id="UP000009136">
    <property type="component" value="Chromosome 18"/>
</dbReference>
<gene>
    <name evidence="12" type="primary">SIGLEC11</name>
</gene>
<dbReference type="CTD" id="114132"/>
<sequence length="610" mass="65430">MERLLLLPLLPLLWAGSPEKESLYQLQVQGSVTVQEGLCVSVPCNVSYPQFGWAKSTHVYGAWFRKEDRLQEDVLVATDNSAQGGKKKRNIPFHLLGDPRANNCSLGIAEARKRDSGNYYFQLIREAAEHSYKNNQLTVNVIGMEGSPGTEVREGGKDGPCSSISEGSGGQWPTVRSGWAHTGVPLGVWPLHLSSPARTWTPNVHIEEPLESGSSSHLKCSLPEACDWAKPPTISWTGAALRPPGLDSKEAYNSSEILLTPRPQDHGTSLTCRVTFRRASVSAERTVTLNVSYPPQKLTISVSGGIGTELKHLGNGSSLPVLEGDSLRLACDTDSNPPATLSWSRGSQTLSPSHPSSPGVLYLPRVESGHEGELTCRAQHPRGSLWISVHLSVQTPPQLLGPSCSQEDKGLRCSCSSRARPAPSLRWWLGEGLLEGEFSNTSNASFEVASSSAGPWANGSLSLREGLSSGLSLSCEALNVHGARSGSVLLLPGKPRLGGEFFLGAIGGAGAAGLLSLCSCLIFFRVKTCRKAAREKDEPCTLGPTSQGYQDECPPGSPLDYPPPAVATPLSGEDQELHYASLSFLKLRPREPRDQAATSTTEYAEVKILK</sequence>
<feature type="region of interest" description="Disordered" evidence="8">
    <location>
        <begin position="145"/>
        <end position="172"/>
    </location>
</feature>
<dbReference type="SMART" id="SM00409">
    <property type="entry name" value="IG"/>
    <property type="match status" value="2"/>
</dbReference>
<evidence type="ECO:0000256" key="10">
    <source>
        <dbReference type="SAM" id="SignalP"/>
    </source>
</evidence>
<evidence type="ECO:0000256" key="1">
    <source>
        <dbReference type="ARBA" id="ARBA00004479"/>
    </source>
</evidence>
<feature type="region of interest" description="Disordered" evidence="8">
    <location>
        <begin position="338"/>
        <end position="358"/>
    </location>
</feature>
<feature type="signal peptide" evidence="10">
    <location>
        <begin position="1"/>
        <end position="15"/>
    </location>
</feature>
<evidence type="ECO:0000259" key="11">
    <source>
        <dbReference type="PROSITE" id="PS50835"/>
    </source>
</evidence>
<evidence type="ECO:0000256" key="8">
    <source>
        <dbReference type="SAM" id="MobiDB-lite"/>
    </source>
</evidence>
<evidence type="ECO:0000313" key="12">
    <source>
        <dbReference type="Ensembl" id="ENSBTAP00000099429.1"/>
    </source>
</evidence>
<dbReference type="Pfam" id="PF07686">
    <property type="entry name" value="V-set"/>
    <property type="match status" value="1"/>
</dbReference>
<dbReference type="InterPro" id="IPR007110">
    <property type="entry name" value="Ig-like_dom"/>
</dbReference>
<organism evidence="12 13">
    <name type="scientific">Bos taurus</name>
    <name type="common">Bovine</name>
    <dbReference type="NCBI Taxonomy" id="9913"/>
    <lineage>
        <taxon>Eukaryota</taxon>
        <taxon>Metazoa</taxon>
        <taxon>Chordata</taxon>
        <taxon>Craniata</taxon>
        <taxon>Vertebrata</taxon>
        <taxon>Euteleostomi</taxon>
        <taxon>Mammalia</taxon>
        <taxon>Eutheria</taxon>
        <taxon>Laurasiatheria</taxon>
        <taxon>Artiodactyla</taxon>
        <taxon>Ruminantia</taxon>
        <taxon>Pecora</taxon>
        <taxon>Bovidae</taxon>
        <taxon>Bovinae</taxon>
        <taxon>Bos</taxon>
    </lineage>
</organism>
<dbReference type="GO" id="GO:0007155">
    <property type="term" value="P:cell adhesion"/>
    <property type="evidence" value="ECO:0007669"/>
    <property type="project" value="UniProtKB-KW"/>
</dbReference>
<comment type="subcellular location">
    <subcellularLocation>
        <location evidence="1">Membrane</location>
        <topology evidence="1">Single-pass type I membrane protein</topology>
    </subcellularLocation>
</comment>
<dbReference type="GeneTree" id="ENSGT01150000286907"/>
<dbReference type="InterPro" id="IPR013106">
    <property type="entry name" value="Ig_V-set"/>
</dbReference>
<reference evidence="12" key="2">
    <citation type="submission" date="2025-08" db="UniProtKB">
        <authorList>
            <consortium name="Ensembl"/>
        </authorList>
    </citation>
    <scope>IDENTIFICATION</scope>
    <source>
        <strain evidence="12">Hereford</strain>
    </source>
</reference>
<dbReference type="Ensembl" id="ENSBTAT00000097954.2">
    <property type="protein sequence ID" value="ENSBTAP00000099429.1"/>
    <property type="gene ID" value="ENSBTAG00000016997.8"/>
</dbReference>
<feature type="domain" description="Ig-like" evidence="11">
    <location>
        <begin position="202"/>
        <end position="288"/>
    </location>
</feature>
<evidence type="ECO:0000256" key="4">
    <source>
        <dbReference type="ARBA" id="ARBA00022889"/>
    </source>
</evidence>
<keyword evidence="10" id="KW-0732">Signal</keyword>
<dbReference type="Gene3D" id="2.60.40.10">
    <property type="entry name" value="Immunoglobulins"/>
    <property type="match status" value="3"/>
</dbReference>
<feature type="transmembrane region" description="Helical" evidence="9">
    <location>
        <begin position="501"/>
        <end position="524"/>
    </location>
</feature>
<name>A0AAA9TSH0_BOVIN</name>
<feature type="chain" id="PRO_5042220516" evidence="10">
    <location>
        <begin position="16"/>
        <end position="610"/>
    </location>
</feature>
<dbReference type="InterPro" id="IPR036179">
    <property type="entry name" value="Ig-like_dom_sf"/>
</dbReference>
<dbReference type="Pfam" id="PF13895">
    <property type="entry name" value="Ig_2"/>
    <property type="match status" value="1"/>
</dbReference>
<evidence type="ECO:0000256" key="7">
    <source>
        <dbReference type="ARBA" id="ARBA00038361"/>
    </source>
</evidence>
<dbReference type="RefSeq" id="XP_059733072.1">
    <property type="nucleotide sequence ID" value="XM_059877089.1"/>
</dbReference>
<evidence type="ECO:0000256" key="3">
    <source>
        <dbReference type="ARBA" id="ARBA00022734"/>
    </source>
</evidence>
<dbReference type="InterPro" id="IPR051036">
    <property type="entry name" value="SIGLEC"/>
</dbReference>
<dbReference type="InterPro" id="IPR013783">
    <property type="entry name" value="Ig-like_fold"/>
</dbReference>
<feature type="compositionally biased region" description="Polar residues" evidence="8">
    <location>
        <begin position="338"/>
        <end position="356"/>
    </location>
</feature>
<dbReference type="SMART" id="SM00408">
    <property type="entry name" value="IGc2"/>
    <property type="match status" value="1"/>
</dbReference>
<keyword evidence="5 9" id="KW-1133">Transmembrane helix</keyword>
<protein>
    <submittedName>
        <fullName evidence="12">Sialic acid binding Ig like lectin 11</fullName>
    </submittedName>
</protein>
<dbReference type="PANTHER" id="PTHR12035">
    <property type="entry name" value="SIALIC ACID BINDING IMMUNOGLOBULIN-LIKE LECTIN"/>
    <property type="match status" value="1"/>
</dbReference>
<keyword evidence="2 9" id="KW-0812">Transmembrane</keyword>
<dbReference type="AlphaFoldDB" id="A0AAA9TSH0"/>
<evidence type="ECO:0000256" key="6">
    <source>
        <dbReference type="ARBA" id="ARBA00023136"/>
    </source>
</evidence>